<dbReference type="InterPro" id="IPR011249">
    <property type="entry name" value="Metalloenz_LuxS/M16"/>
</dbReference>
<dbReference type="PANTHER" id="PTHR11851">
    <property type="entry name" value="METALLOPROTEASE"/>
    <property type="match status" value="1"/>
</dbReference>
<dbReference type="GO" id="GO:0046872">
    <property type="term" value="F:metal ion binding"/>
    <property type="evidence" value="ECO:0007669"/>
    <property type="project" value="InterPro"/>
</dbReference>
<proteinExistence type="inferred from homology"/>
<accession>A0A3B1BUR8</accession>
<feature type="domain" description="Peptidase M16 N-terminal" evidence="2">
    <location>
        <begin position="58"/>
        <end position="101"/>
    </location>
</feature>
<sequence length="506" mass="57024">MQESSGEIPPSPPSRSLIIASLVLFVSCFFISGPVHAFDLKSKVKEFTLENGLKTLVLERQGSPTFAAHIAFKVGSVEESSGRTGAAHMLEHMLFKGTTTIGTRDWKKEKPLLDKVNRLGARLDKLRRDGVGQKSIDDLATQLKQAQAAHKKYVLSEGYSKLYSSEGGIGFNAGTSKDMTTYIIRLPANKLELWAWIESERLRDTVFREYYSERAVVREERKRSYENSGGGKLYERYLSSAFIAHPYGQPIIGWDSDLKTLPLSEMVRFYKTWYAPNNMVIAVVGSVKFEDVKRLITKYFGGLPSRPLPERIVSTEPAQGGERRVDVSFDASPSLMMGFHKPTIPHPDDFVFDVIDSVLSSGRTSRLNKEVVMKKKVAVSIGTFTTPGSRYPNLFTVSAEPRAPHTTADVEKAVWVELERLKTEPVTKRELEKVINNVEADLVRGLVSDYSMARRLTWYQQVAGDWRYLTKSVDKIKSVTAEDIQRVAQEYFTRDNMTVATLVRKK</sequence>
<dbReference type="PROSITE" id="PS00143">
    <property type="entry name" value="INSULINASE"/>
    <property type="match status" value="1"/>
</dbReference>
<evidence type="ECO:0000313" key="4">
    <source>
        <dbReference type="EMBL" id="VAX15973.1"/>
    </source>
</evidence>
<reference evidence="4" key="1">
    <citation type="submission" date="2018-06" db="EMBL/GenBank/DDBJ databases">
        <authorList>
            <person name="Zhirakovskaya E."/>
        </authorList>
    </citation>
    <scope>NUCLEOTIDE SEQUENCE</scope>
</reference>
<dbReference type="GO" id="GO:0006508">
    <property type="term" value="P:proteolysis"/>
    <property type="evidence" value="ECO:0007669"/>
    <property type="project" value="UniProtKB-KW"/>
</dbReference>
<dbReference type="InterPro" id="IPR001431">
    <property type="entry name" value="Pept_M16_Zn_BS"/>
</dbReference>
<dbReference type="GO" id="GO:0004222">
    <property type="term" value="F:metalloendopeptidase activity"/>
    <property type="evidence" value="ECO:0007669"/>
    <property type="project" value="InterPro"/>
</dbReference>
<dbReference type="AlphaFoldDB" id="A0A3B1BUR8"/>
<dbReference type="Pfam" id="PF05193">
    <property type="entry name" value="Peptidase_M16_C"/>
    <property type="match status" value="1"/>
</dbReference>
<dbReference type="InterPro" id="IPR007863">
    <property type="entry name" value="Peptidase_M16_C"/>
</dbReference>
<dbReference type="Gene3D" id="3.30.830.10">
    <property type="entry name" value="Metalloenzyme, LuxS/M16 peptidase-like"/>
    <property type="match status" value="2"/>
</dbReference>
<dbReference type="SUPFAM" id="SSF63411">
    <property type="entry name" value="LuxS/MPP-like metallohydrolase"/>
    <property type="match status" value="2"/>
</dbReference>
<protein>
    <submittedName>
        <fullName evidence="4">Protease</fullName>
    </submittedName>
</protein>
<keyword evidence="4" id="KW-0378">Hydrolase</keyword>
<name>A0A3B1BUR8_9ZZZZ</name>
<gene>
    <name evidence="4" type="ORF">MNBD_NITROSPINAE03-1821</name>
</gene>
<dbReference type="PANTHER" id="PTHR11851:SF49">
    <property type="entry name" value="MITOCHONDRIAL-PROCESSING PEPTIDASE SUBUNIT ALPHA"/>
    <property type="match status" value="1"/>
</dbReference>
<feature type="domain" description="Peptidase M16 C-terminal" evidence="3">
    <location>
        <begin position="264"/>
        <end position="437"/>
    </location>
</feature>
<dbReference type="Pfam" id="PF00675">
    <property type="entry name" value="Peptidase_M16"/>
    <property type="match status" value="1"/>
</dbReference>
<dbReference type="EMBL" id="UOGB01000039">
    <property type="protein sequence ID" value="VAX15973.1"/>
    <property type="molecule type" value="Genomic_DNA"/>
</dbReference>
<evidence type="ECO:0000259" key="3">
    <source>
        <dbReference type="Pfam" id="PF05193"/>
    </source>
</evidence>
<evidence type="ECO:0000256" key="1">
    <source>
        <dbReference type="ARBA" id="ARBA00007261"/>
    </source>
</evidence>
<evidence type="ECO:0000259" key="2">
    <source>
        <dbReference type="Pfam" id="PF00675"/>
    </source>
</evidence>
<dbReference type="InterPro" id="IPR050361">
    <property type="entry name" value="MPP/UQCRC_Complex"/>
</dbReference>
<dbReference type="InterPro" id="IPR011765">
    <property type="entry name" value="Pept_M16_N"/>
</dbReference>
<keyword evidence="4" id="KW-0645">Protease</keyword>
<organism evidence="4">
    <name type="scientific">hydrothermal vent metagenome</name>
    <dbReference type="NCBI Taxonomy" id="652676"/>
    <lineage>
        <taxon>unclassified sequences</taxon>
        <taxon>metagenomes</taxon>
        <taxon>ecological metagenomes</taxon>
    </lineage>
</organism>
<comment type="similarity">
    <text evidence="1">Belongs to the peptidase M16 family.</text>
</comment>